<comment type="catalytic activity">
    <reaction evidence="8">
        <text>ATP + H2O = ADP + phosphate + H(+)</text>
        <dbReference type="Rhea" id="RHEA:13065"/>
        <dbReference type="ChEBI" id="CHEBI:15377"/>
        <dbReference type="ChEBI" id="CHEBI:15378"/>
        <dbReference type="ChEBI" id="CHEBI:30616"/>
        <dbReference type="ChEBI" id="CHEBI:43474"/>
        <dbReference type="ChEBI" id="CHEBI:456216"/>
        <dbReference type="EC" id="5.6.2.4"/>
    </reaction>
</comment>
<dbReference type="Proteomes" id="UP000249746">
    <property type="component" value="Unassembled WGS sequence"/>
</dbReference>
<dbReference type="GO" id="GO:0003677">
    <property type="term" value="F:DNA binding"/>
    <property type="evidence" value="ECO:0007669"/>
    <property type="project" value="InterPro"/>
</dbReference>
<protein>
    <recommendedName>
        <fullName evidence="7">DNA 3'-5' helicase</fullName>
        <ecNumber evidence="7">5.6.2.4</ecNumber>
    </recommendedName>
</protein>
<organism evidence="11 12">
    <name type="scientific">Helicobacter valdiviensis</name>
    <dbReference type="NCBI Taxonomy" id="1458358"/>
    <lineage>
        <taxon>Bacteria</taxon>
        <taxon>Pseudomonadati</taxon>
        <taxon>Campylobacterota</taxon>
        <taxon>Epsilonproteobacteria</taxon>
        <taxon>Campylobacterales</taxon>
        <taxon>Helicobacteraceae</taxon>
        <taxon>Helicobacter</taxon>
    </lineage>
</organism>
<keyword evidence="12" id="KW-1185">Reference proteome</keyword>
<dbReference type="EC" id="5.6.2.4" evidence="7"/>
<dbReference type="RefSeq" id="WP_111229830.1">
    <property type="nucleotide sequence ID" value="NZ_NBIU01000013.1"/>
</dbReference>
<keyword evidence="3 9" id="KW-0347">Helicase</keyword>
<keyword evidence="5" id="KW-0413">Isomerase</keyword>
<evidence type="ECO:0000256" key="7">
    <source>
        <dbReference type="ARBA" id="ARBA00034808"/>
    </source>
</evidence>
<evidence type="ECO:0000256" key="6">
    <source>
        <dbReference type="ARBA" id="ARBA00034617"/>
    </source>
</evidence>
<proteinExistence type="predicted"/>
<keyword evidence="1 9" id="KW-0547">Nucleotide-binding</keyword>
<reference evidence="11 12" key="1">
    <citation type="submission" date="2017-03" db="EMBL/GenBank/DDBJ databases">
        <title>Genomic and clinical evidence uncovers the enterohepatic species Helicobacter valdiviensis as a potential human intestinal pathogen.</title>
        <authorList>
            <person name="Fresia P."/>
            <person name="Jara R."/>
            <person name="Sierra R."/>
            <person name="Ferres I."/>
            <person name="Greif G."/>
            <person name="Iraola G."/>
            <person name="Collado L."/>
        </authorList>
    </citation>
    <scope>NUCLEOTIDE SEQUENCE [LARGE SCALE GENOMIC DNA]</scope>
    <source>
        <strain evidence="11 12">WBE14</strain>
    </source>
</reference>
<dbReference type="SUPFAM" id="SSF52980">
    <property type="entry name" value="Restriction endonuclease-like"/>
    <property type="match status" value="1"/>
</dbReference>
<evidence type="ECO:0000259" key="10">
    <source>
        <dbReference type="PROSITE" id="PS51198"/>
    </source>
</evidence>
<evidence type="ECO:0000313" key="12">
    <source>
        <dbReference type="Proteomes" id="UP000249746"/>
    </source>
</evidence>
<feature type="domain" description="UvrD-like helicase ATP-binding" evidence="10">
    <location>
        <begin position="1"/>
        <end position="421"/>
    </location>
</feature>
<dbReference type="PANTHER" id="PTHR11070:SF67">
    <property type="entry name" value="DNA 3'-5' HELICASE"/>
    <property type="match status" value="1"/>
</dbReference>
<evidence type="ECO:0000256" key="1">
    <source>
        <dbReference type="ARBA" id="ARBA00022741"/>
    </source>
</evidence>
<comment type="catalytic activity">
    <reaction evidence="6">
        <text>Couples ATP hydrolysis with the unwinding of duplex DNA by translocating in the 3'-5' direction.</text>
        <dbReference type="EC" id="5.6.2.4"/>
    </reaction>
</comment>
<dbReference type="InterPro" id="IPR000212">
    <property type="entry name" value="DNA_helicase_UvrD/REP"/>
</dbReference>
<evidence type="ECO:0000256" key="3">
    <source>
        <dbReference type="ARBA" id="ARBA00022806"/>
    </source>
</evidence>
<dbReference type="NCBIfam" id="NF010485">
    <property type="entry name" value="PRK13909.1-2"/>
    <property type="match status" value="1"/>
</dbReference>
<dbReference type="OrthoDB" id="9810135at2"/>
<dbReference type="GO" id="GO:0016787">
    <property type="term" value="F:hydrolase activity"/>
    <property type="evidence" value="ECO:0007669"/>
    <property type="project" value="UniProtKB-UniRule"/>
</dbReference>
<dbReference type="PANTHER" id="PTHR11070">
    <property type="entry name" value="UVRD / RECB / PCRA DNA HELICASE FAMILY MEMBER"/>
    <property type="match status" value="1"/>
</dbReference>
<evidence type="ECO:0000256" key="8">
    <source>
        <dbReference type="ARBA" id="ARBA00048988"/>
    </source>
</evidence>
<dbReference type="AlphaFoldDB" id="A0A2W6MVX1"/>
<evidence type="ECO:0000256" key="4">
    <source>
        <dbReference type="ARBA" id="ARBA00022840"/>
    </source>
</evidence>
<dbReference type="InterPro" id="IPR011335">
    <property type="entry name" value="Restrct_endonuc-II-like"/>
</dbReference>
<dbReference type="Pfam" id="PF13361">
    <property type="entry name" value="UvrD_C"/>
    <property type="match status" value="2"/>
</dbReference>
<gene>
    <name evidence="11" type="ORF">B6S12_05615</name>
</gene>
<dbReference type="InterPro" id="IPR014016">
    <property type="entry name" value="UvrD-like_ATP-bd"/>
</dbReference>
<dbReference type="PROSITE" id="PS51198">
    <property type="entry name" value="UVRD_HELICASE_ATP_BIND"/>
    <property type="match status" value="1"/>
</dbReference>
<dbReference type="Gene3D" id="3.40.50.300">
    <property type="entry name" value="P-loop containing nucleotide triphosphate hydrolases"/>
    <property type="match status" value="4"/>
</dbReference>
<dbReference type="EMBL" id="NBIU01000013">
    <property type="protein sequence ID" value="PZT48111.1"/>
    <property type="molecule type" value="Genomic_DNA"/>
</dbReference>
<evidence type="ECO:0000256" key="2">
    <source>
        <dbReference type="ARBA" id="ARBA00022801"/>
    </source>
</evidence>
<comment type="caution">
    <text evidence="11">The sequence shown here is derived from an EMBL/GenBank/DDBJ whole genome shotgun (WGS) entry which is preliminary data.</text>
</comment>
<name>A0A2W6MVX1_9HELI</name>
<dbReference type="GO" id="GO:0043138">
    <property type="term" value="F:3'-5' DNA helicase activity"/>
    <property type="evidence" value="ECO:0007669"/>
    <property type="project" value="UniProtKB-EC"/>
</dbReference>
<dbReference type="Pfam" id="PF00580">
    <property type="entry name" value="UvrD-helicase"/>
    <property type="match status" value="1"/>
</dbReference>
<dbReference type="GO" id="GO:0005829">
    <property type="term" value="C:cytosol"/>
    <property type="evidence" value="ECO:0007669"/>
    <property type="project" value="TreeGrafter"/>
</dbReference>
<sequence>MKNALLCLSASAGSGKTYRLVMRYLELLFLGAKPSSILTLTFTKKAAKEMEERIVQKIKEIYDNKNDINYIKNLEFISINNPKQMEEKISQIYHNFLKDDLKITTIDAFFGRILKNFCWYVGVEHNFQIASQNHEEITNLFLNLLEHSFSKKLNLEKMIDFALQSNQDLESLLSLCAFLDSFKEMLDSSLFILPALAQNKNLSTLKNDALILGKKLQTEYLSQKENLHTALDFNDYEEMLTKGKTWLTKENLNDYRDFKKIIFNPSIFTDLKLCIQEIFLQEEREYLQKIYEIFKLYLKAKELYFNNKNSLSFDGVTKKVYELFSKENFSHDFLYFRLDSTLSHILIDEFQDTSILQYEILKPLIEEIKAGVGAKNFLRSFFYVGDTKQSIYRFRGGNPRLFEIASTSMVKEEMDTNYRSAKNIVEFVNEVFKNKIANFTPQNAKKELLGYVNVSKVENLEETSFLKIQELLEKGAKEEEIAILVFDNKTVVEIATFLQEKGLKVVMDTSTKLIEHNEVRALIEYLRFCESNNPLFKEEFFMLLGLKFEELPKFLEHKEPSFKLLAIMEKYKIASLSAKKFLEYSLNFANTQELLEEVERLETDIVSSDFSGIRIMTIHKSKGLEFENILLLDRRTKPSNNKGKVFFEFKENGVEIKRIYKLSNPIRESLDTQYKEAILQEKELVQKELKNQLYVGLTRAKNTMHILQNDKNSIFDVLDIQTQELGDLKTAILEYQHNFSHTKTPINSPKINEFNKTFLQNLGQQTKMQIIEKQKIQGDLKSLYYGIAFHYAMEQKLKCGLDDTILKDVLLNKMGFFLEEETINDIIKKCNTSLKFPQFNEILAKGSVKCEVPFLIEGRQKRLDILIENATEAFVIDYKSGIHSPLYQEQMKEYIQCVEKFLKKPVYGYIFYTEGEGKWIEIIQGGH</sequence>
<dbReference type="SUPFAM" id="SSF52540">
    <property type="entry name" value="P-loop containing nucleoside triphosphate hydrolases"/>
    <property type="match status" value="1"/>
</dbReference>
<dbReference type="InterPro" id="IPR014017">
    <property type="entry name" value="DNA_helicase_UvrD-like_C"/>
</dbReference>
<evidence type="ECO:0000313" key="11">
    <source>
        <dbReference type="EMBL" id="PZT48111.1"/>
    </source>
</evidence>
<feature type="binding site" evidence="9">
    <location>
        <begin position="10"/>
        <end position="17"/>
    </location>
    <ligand>
        <name>ATP</name>
        <dbReference type="ChEBI" id="CHEBI:30616"/>
    </ligand>
</feature>
<accession>A0A2W6MVX1</accession>
<keyword evidence="4 9" id="KW-0067">ATP-binding</keyword>
<dbReference type="GO" id="GO:0000725">
    <property type="term" value="P:recombinational repair"/>
    <property type="evidence" value="ECO:0007669"/>
    <property type="project" value="TreeGrafter"/>
</dbReference>
<dbReference type="InterPro" id="IPR027417">
    <property type="entry name" value="P-loop_NTPase"/>
</dbReference>
<evidence type="ECO:0000256" key="9">
    <source>
        <dbReference type="PROSITE-ProRule" id="PRU00560"/>
    </source>
</evidence>
<dbReference type="GO" id="GO:0005524">
    <property type="term" value="F:ATP binding"/>
    <property type="evidence" value="ECO:0007669"/>
    <property type="project" value="UniProtKB-UniRule"/>
</dbReference>
<evidence type="ECO:0000256" key="5">
    <source>
        <dbReference type="ARBA" id="ARBA00023235"/>
    </source>
</evidence>
<keyword evidence="2 9" id="KW-0378">Hydrolase</keyword>